<evidence type="ECO:0000256" key="1">
    <source>
        <dbReference type="SAM" id="MobiDB-lite"/>
    </source>
</evidence>
<evidence type="ECO:0000313" key="3">
    <source>
        <dbReference type="Proteomes" id="UP000070133"/>
    </source>
</evidence>
<organism evidence="2 3">
    <name type="scientific">Pseudocercospora eumusae</name>
    <dbReference type="NCBI Taxonomy" id="321146"/>
    <lineage>
        <taxon>Eukaryota</taxon>
        <taxon>Fungi</taxon>
        <taxon>Dikarya</taxon>
        <taxon>Ascomycota</taxon>
        <taxon>Pezizomycotina</taxon>
        <taxon>Dothideomycetes</taxon>
        <taxon>Dothideomycetidae</taxon>
        <taxon>Mycosphaerellales</taxon>
        <taxon>Mycosphaerellaceae</taxon>
        <taxon>Pseudocercospora</taxon>
    </lineage>
</organism>
<sequence>MPRRSSNIESDASNSTSSSSDSETSQRLFRECNCKYVLVYVRANGSASIQERAKLDRLRTSEFLWVGEVSKNPLKSYQEVRVPHRRRGSWSSDAPDVSDGHSADECDYPVVVYSRLGKNMRRRRMSGEVGQIVALDNPID</sequence>
<feature type="region of interest" description="Disordered" evidence="1">
    <location>
        <begin position="1"/>
        <end position="24"/>
    </location>
</feature>
<evidence type="ECO:0000313" key="2">
    <source>
        <dbReference type="EMBL" id="KXS98975.1"/>
    </source>
</evidence>
<dbReference type="AlphaFoldDB" id="A0A139H946"/>
<dbReference type="EMBL" id="LFZN01000102">
    <property type="protein sequence ID" value="KXS98975.1"/>
    <property type="molecule type" value="Genomic_DNA"/>
</dbReference>
<reference evidence="2 3" key="1">
    <citation type="submission" date="2015-07" db="EMBL/GenBank/DDBJ databases">
        <title>Comparative genomics of the Sigatoka disease complex on banana suggests a link between parallel evolutionary changes in Pseudocercospora fijiensis and Pseudocercospora eumusae and increased virulence on the banana host.</title>
        <authorList>
            <person name="Chang T.-C."/>
            <person name="Salvucci A."/>
            <person name="Crous P.W."/>
            <person name="Stergiopoulos I."/>
        </authorList>
    </citation>
    <scope>NUCLEOTIDE SEQUENCE [LARGE SCALE GENOMIC DNA]</scope>
    <source>
        <strain evidence="2 3">CBS 114824</strain>
    </source>
</reference>
<accession>A0A139H946</accession>
<protein>
    <submittedName>
        <fullName evidence="2">Uncharacterized protein</fullName>
    </submittedName>
</protein>
<proteinExistence type="predicted"/>
<gene>
    <name evidence="2" type="ORF">AC578_4977</name>
</gene>
<feature type="region of interest" description="Disordered" evidence="1">
    <location>
        <begin position="81"/>
        <end position="102"/>
    </location>
</feature>
<name>A0A139H946_9PEZI</name>
<comment type="caution">
    <text evidence="2">The sequence shown here is derived from an EMBL/GenBank/DDBJ whole genome shotgun (WGS) entry which is preliminary data.</text>
</comment>
<keyword evidence="3" id="KW-1185">Reference proteome</keyword>
<dbReference type="Proteomes" id="UP000070133">
    <property type="component" value="Unassembled WGS sequence"/>
</dbReference>